<dbReference type="Pfam" id="PF04030">
    <property type="entry name" value="ALO"/>
    <property type="match status" value="1"/>
</dbReference>
<dbReference type="GO" id="GO:0016020">
    <property type="term" value="C:membrane"/>
    <property type="evidence" value="ECO:0007669"/>
    <property type="project" value="InterPro"/>
</dbReference>
<organism evidence="6 7">
    <name type="scientific">Micractinium conductrix</name>
    <dbReference type="NCBI Taxonomy" id="554055"/>
    <lineage>
        <taxon>Eukaryota</taxon>
        <taxon>Viridiplantae</taxon>
        <taxon>Chlorophyta</taxon>
        <taxon>core chlorophytes</taxon>
        <taxon>Trebouxiophyceae</taxon>
        <taxon>Chlorellales</taxon>
        <taxon>Chlorellaceae</taxon>
        <taxon>Chlorella clade</taxon>
        <taxon>Micractinium</taxon>
    </lineage>
</organism>
<feature type="region of interest" description="Disordered" evidence="4">
    <location>
        <begin position="44"/>
        <end position="87"/>
    </location>
</feature>
<dbReference type="Gene3D" id="3.30.43.10">
    <property type="entry name" value="Uridine Diphospho-n-acetylenolpyruvylglucosamine Reductase, domain 2"/>
    <property type="match status" value="1"/>
</dbReference>
<evidence type="ECO:0000256" key="3">
    <source>
        <dbReference type="ARBA" id="ARBA00023002"/>
    </source>
</evidence>
<dbReference type="InterPro" id="IPR006094">
    <property type="entry name" value="Oxid_FAD_bind_N"/>
</dbReference>
<dbReference type="InterPro" id="IPR007173">
    <property type="entry name" value="ALO_C"/>
</dbReference>
<dbReference type="NCBIfam" id="TIGR01676">
    <property type="entry name" value="GLDHase"/>
    <property type="match status" value="1"/>
</dbReference>
<comment type="pathway">
    <text evidence="2">Cofactor biosynthesis; L-ascorbate biosynthesis.</text>
</comment>
<dbReference type="InterPro" id="IPR010029">
    <property type="entry name" value="GL_DH"/>
</dbReference>
<dbReference type="PANTHER" id="PTHR43762:SF1">
    <property type="entry name" value="D-ARABINONO-1,4-LACTONE OXIDASE"/>
    <property type="match status" value="1"/>
</dbReference>
<dbReference type="InterPro" id="IPR036318">
    <property type="entry name" value="FAD-bd_PCMH-like_sf"/>
</dbReference>
<feature type="domain" description="FAD-binding PCMH-type" evidence="5">
    <location>
        <begin position="139"/>
        <end position="309"/>
    </location>
</feature>
<dbReference type="InterPro" id="IPR010031">
    <property type="entry name" value="FAD_lactone_oxidase-like"/>
</dbReference>
<proteinExistence type="predicted"/>
<evidence type="ECO:0000259" key="5">
    <source>
        <dbReference type="PROSITE" id="PS51387"/>
    </source>
</evidence>
<protein>
    <submittedName>
        <fullName evidence="6">L-galactono-1,4-lactone dehydrogenase isoform B</fullName>
    </submittedName>
</protein>
<dbReference type="GO" id="GO:0019853">
    <property type="term" value="P:L-ascorbic acid biosynthetic process"/>
    <property type="evidence" value="ECO:0007669"/>
    <property type="project" value="UniProtKB-UniPathway"/>
</dbReference>
<dbReference type="Pfam" id="PF01565">
    <property type="entry name" value="FAD_binding_4"/>
    <property type="match status" value="1"/>
</dbReference>
<evidence type="ECO:0000256" key="2">
    <source>
        <dbReference type="ARBA" id="ARBA00005147"/>
    </source>
</evidence>
<evidence type="ECO:0000256" key="4">
    <source>
        <dbReference type="SAM" id="MobiDB-lite"/>
    </source>
</evidence>
<dbReference type="PROSITE" id="PS51387">
    <property type="entry name" value="FAD_PCMH"/>
    <property type="match status" value="1"/>
</dbReference>
<keyword evidence="7" id="KW-1185">Reference proteome</keyword>
<comment type="caution">
    <text evidence="6">The sequence shown here is derived from an EMBL/GenBank/DDBJ whole genome shotgun (WGS) entry which is preliminary data.</text>
</comment>
<dbReference type="OrthoDB" id="610608at2759"/>
<dbReference type="Proteomes" id="UP000239649">
    <property type="component" value="Unassembled WGS sequence"/>
</dbReference>
<accession>A0A2P6VRW0</accession>
<dbReference type="SUPFAM" id="SSF56176">
    <property type="entry name" value="FAD-binding/transporter-associated domain-like"/>
    <property type="match status" value="1"/>
</dbReference>
<dbReference type="InterPro" id="IPR016167">
    <property type="entry name" value="FAD-bd_PCMH_sub1"/>
</dbReference>
<gene>
    <name evidence="6" type="primary">g70</name>
    <name evidence="6" type="ORF">C2E20_0070</name>
</gene>
<feature type="compositionally biased region" description="Low complexity" evidence="4">
    <location>
        <begin position="44"/>
        <end position="60"/>
    </location>
</feature>
<dbReference type="GO" id="GO:0071949">
    <property type="term" value="F:FAD binding"/>
    <property type="evidence" value="ECO:0007669"/>
    <property type="project" value="InterPro"/>
</dbReference>
<dbReference type="UniPathway" id="UPA00132"/>
<dbReference type="GO" id="GO:0003885">
    <property type="term" value="F:D-arabinono-1,4-lactone oxidase activity"/>
    <property type="evidence" value="ECO:0007669"/>
    <property type="project" value="InterPro"/>
</dbReference>
<dbReference type="PANTHER" id="PTHR43762">
    <property type="entry name" value="L-GULONOLACTONE OXIDASE"/>
    <property type="match status" value="1"/>
</dbReference>
<dbReference type="STRING" id="554055.A0A2P6VRW0"/>
<reference evidence="6 7" key="1">
    <citation type="journal article" date="2018" name="Plant J.">
        <title>Genome sequences of Chlorella sorokiniana UTEX 1602 and Micractinium conductrix SAG 241.80: implications to maltose excretion by a green alga.</title>
        <authorList>
            <person name="Arriola M.B."/>
            <person name="Velmurugan N."/>
            <person name="Zhang Y."/>
            <person name="Plunkett M.H."/>
            <person name="Hondzo H."/>
            <person name="Barney B.M."/>
        </authorList>
    </citation>
    <scope>NUCLEOTIDE SEQUENCE [LARGE SCALE GENOMIC DNA]</scope>
    <source>
        <strain evidence="6 7">SAG 241.80</strain>
    </source>
</reference>
<dbReference type="GO" id="GO:0016633">
    <property type="term" value="F:galactonolactone dehydrogenase activity"/>
    <property type="evidence" value="ECO:0007669"/>
    <property type="project" value="InterPro"/>
</dbReference>
<dbReference type="InterPro" id="IPR016169">
    <property type="entry name" value="FAD-bd_PCMH_sub2"/>
</dbReference>
<comment type="cofactor">
    <cofactor evidence="1">
        <name>FAD</name>
        <dbReference type="ChEBI" id="CHEBI:57692"/>
    </cofactor>
</comment>
<name>A0A2P6VRW0_9CHLO</name>
<dbReference type="AlphaFoldDB" id="A0A2P6VRW0"/>
<evidence type="ECO:0000256" key="1">
    <source>
        <dbReference type="ARBA" id="ARBA00001974"/>
    </source>
</evidence>
<sequence>MLFRQGACLAQRAAAASARSWAQGEGCAAVSALDAAAAMLQRRGAAAAAKDGRRPPAQTHAPPPPPQQQPPRSKWMPEAPPPQGPPLTAAELAARERNNYLLAGTMAALSLFGYYSVTKSPAEGPEPSQETLVNWSGTHECQVQRFYQPESLGELEALVKAAHAKGRKLRCMGSGLSPNALAFHEEGMVSLAQMDRILHVDEQKQQVTVQAGARVQAVADELRKHGLTLQNYASIREQTVGGFTQVSAHGTGAAFPPVDEQVVALKLVTPALGTIELSEAQDPELFALAKVGLGCLGVAAEVTLQCVPAHRLVERTAVSSLREVRKRHADALKANRHLRYMWIPNTDTVVVVTCNPVPEGQDPAIPAPKFSEEQRLAPLRALLATRGTLPAEEVAALSATQLRDELLAAAPLDAGWVKRVNVAEAEYWRRCEGVRVGWSDELLGFDCGGQQWVLETAFPAGTREHPDGRDIAYMEDLLSLVSKRGVPAPAPIEQRWTAGSSAALSPAAGPPGSLHSWVGVIMYLPEQAEARAAVTASFRQYAGLVSRELTPKYNAAEHWAKIEAPEDPADLAAMQARLAARYPLAAFNAARRRLDPRNVLGSPKLDTLLGYPLAAQVQQPASASAAAPVAAGTA</sequence>
<dbReference type="EMBL" id="LHPF02000001">
    <property type="protein sequence ID" value="PSC76821.1"/>
    <property type="molecule type" value="Genomic_DNA"/>
</dbReference>
<dbReference type="Gene3D" id="3.30.465.10">
    <property type="match status" value="1"/>
</dbReference>
<keyword evidence="3" id="KW-0560">Oxidoreductase</keyword>
<evidence type="ECO:0000313" key="6">
    <source>
        <dbReference type="EMBL" id="PSC76821.1"/>
    </source>
</evidence>
<evidence type="ECO:0000313" key="7">
    <source>
        <dbReference type="Proteomes" id="UP000239649"/>
    </source>
</evidence>
<dbReference type="InterPro" id="IPR016166">
    <property type="entry name" value="FAD-bd_PCMH"/>
</dbReference>